<dbReference type="EMBL" id="JACHOC010000001">
    <property type="protein sequence ID" value="MBB4620807.1"/>
    <property type="molecule type" value="Genomic_DNA"/>
</dbReference>
<accession>A0ABR6KH20</accession>
<evidence type="ECO:0000313" key="2">
    <source>
        <dbReference type="EMBL" id="MBB4620807.1"/>
    </source>
</evidence>
<comment type="caution">
    <text evidence="2">The sequence shown here is derived from an EMBL/GenBank/DDBJ whole genome shotgun (WGS) entry which is preliminary data.</text>
</comment>
<name>A0ABR6KH20_9BACT</name>
<dbReference type="InterPro" id="IPR025474">
    <property type="entry name" value="DUF4325"/>
</dbReference>
<dbReference type="Pfam" id="PF14213">
    <property type="entry name" value="DUF4325"/>
    <property type="match status" value="1"/>
</dbReference>
<dbReference type="RefSeq" id="WP_183668939.1">
    <property type="nucleotide sequence ID" value="NZ_BMPB01000004.1"/>
</dbReference>
<keyword evidence="3" id="KW-1185">Reference proteome</keyword>
<feature type="domain" description="DUF4325" evidence="1">
    <location>
        <begin position="24"/>
        <end position="86"/>
    </location>
</feature>
<proteinExistence type="predicted"/>
<reference evidence="2 3" key="1">
    <citation type="submission" date="2020-08" db="EMBL/GenBank/DDBJ databases">
        <title>Genomic Encyclopedia of Type Strains, Phase IV (KMG-IV): sequencing the most valuable type-strain genomes for metagenomic binning, comparative biology and taxonomic classification.</title>
        <authorList>
            <person name="Goeker M."/>
        </authorList>
    </citation>
    <scope>NUCLEOTIDE SEQUENCE [LARGE SCALE GENOMIC DNA]</scope>
    <source>
        <strain evidence="2 3">DSM 102983</strain>
    </source>
</reference>
<evidence type="ECO:0000313" key="3">
    <source>
        <dbReference type="Proteomes" id="UP000533637"/>
    </source>
</evidence>
<sequence>MKTNPIVIKISDYTATNLAVATDEGEKVYQTIVKLFSDYQTIVLDFSGIALLTTAYLNGAIGQLYKDYSSRELGERLKLKNVSQDDLILLKKVTNRAKEFYNNEDSFGQTVQRVISGE</sequence>
<evidence type="ECO:0000259" key="1">
    <source>
        <dbReference type="Pfam" id="PF14213"/>
    </source>
</evidence>
<gene>
    <name evidence="2" type="ORF">GGQ57_000681</name>
</gene>
<dbReference type="Proteomes" id="UP000533637">
    <property type="component" value="Unassembled WGS sequence"/>
</dbReference>
<organism evidence="2 3">
    <name type="scientific">Parabacteroides faecis</name>
    <dbReference type="NCBI Taxonomy" id="1217282"/>
    <lineage>
        <taxon>Bacteria</taxon>
        <taxon>Pseudomonadati</taxon>
        <taxon>Bacteroidota</taxon>
        <taxon>Bacteroidia</taxon>
        <taxon>Bacteroidales</taxon>
        <taxon>Tannerellaceae</taxon>
        <taxon>Parabacteroides</taxon>
    </lineage>
</organism>
<protein>
    <recommendedName>
        <fullName evidence="1">DUF4325 domain-containing protein</fullName>
    </recommendedName>
</protein>